<dbReference type="InterPro" id="IPR046826">
    <property type="entry name" value="PDH_N"/>
</dbReference>
<dbReference type="SUPFAM" id="SSF51735">
    <property type="entry name" value="NAD(P)-binding Rossmann-fold domains"/>
    <property type="match status" value="1"/>
</dbReference>
<evidence type="ECO:0000256" key="4">
    <source>
        <dbReference type="ARBA" id="ARBA00016891"/>
    </source>
</evidence>
<dbReference type="PANTHER" id="PTHR21363:SF0">
    <property type="entry name" value="PREPHENATE DEHYDROGENASE [NADP(+)]"/>
    <property type="match status" value="1"/>
</dbReference>
<evidence type="ECO:0000256" key="5">
    <source>
        <dbReference type="ARBA" id="ARBA00022498"/>
    </source>
</evidence>
<dbReference type="AlphaFoldDB" id="A0A4Q1RI09"/>
<sequence>MSDSLNIGFIGLGLIGGSIAKSLKRFHPQTRIFAYTRTEATLDLAVSEGIVDVKCTKEDEAFASCDYIFLCAPVHDNISYLEWLKDHISPDCIITDVGSVKGEIHQAVQKLGLDDHFIGGHPMAGSEKTGFENATDMLIENAYYILTPGGQIDIPRLTQFMELISSLGAIPLVLTYEEHDYITAAVSHLPHIIASTLVNAVQKMDTPEENMKLIAAGGFKDITRIASSSPVMWQQICLENRSMISKVLDEYIRLIVQAKCWVDNGDSDEIYNMFSNSREYRNSLPEASKGVIEKIYAFYCDIYDEAGGIATIATLLAMNSISIKNIGIIHNREFEEGVLRIEFYDEESCVKAQGVLKERNYTLHIR</sequence>
<dbReference type="PROSITE" id="PS51176">
    <property type="entry name" value="PDH_ADH"/>
    <property type="match status" value="1"/>
</dbReference>
<dbReference type="RefSeq" id="WP_129257758.1">
    <property type="nucleotide sequence ID" value="NZ_SDKC01000001.1"/>
</dbReference>
<evidence type="ECO:0000259" key="11">
    <source>
        <dbReference type="PROSITE" id="PS51176"/>
    </source>
</evidence>
<dbReference type="InterPro" id="IPR003099">
    <property type="entry name" value="Prephen_DH"/>
</dbReference>
<evidence type="ECO:0000256" key="9">
    <source>
        <dbReference type="ARBA" id="ARBA00023141"/>
    </source>
</evidence>
<dbReference type="Proteomes" id="UP000290106">
    <property type="component" value="Unassembled WGS sequence"/>
</dbReference>
<dbReference type="Pfam" id="PF20463">
    <property type="entry name" value="PDH_C"/>
    <property type="match status" value="1"/>
</dbReference>
<dbReference type="PANTHER" id="PTHR21363">
    <property type="entry name" value="PREPHENATE DEHYDROGENASE"/>
    <property type="match status" value="1"/>
</dbReference>
<evidence type="ECO:0000256" key="8">
    <source>
        <dbReference type="ARBA" id="ARBA00023027"/>
    </source>
</evidence>
<comment type="pathway">
    <text evidence="1">Amino-acid biosynthesis; L-tyrosine biosynthesis; (4-hydroxyphenyl)pyruvate from prephenate (NAD(+) route): step 1/1.</text>
</comment>
<evidence type="ECO:0000313" key="13">
    <source>
        <dbReference type="Proteomes" id="UP000290106"/>
    </source>
</evidence>
<dbReference type="InterPro" id="IPR046825">
    <property type="entry name" value="PDH_C"/>
</dbReference>
<evidence type="ECO:0000256" key="6">
    <source>
        <dbReference type="ARBA" id="ARBA00022605"/>
    </source>
</evidence>
<dbReference type="Gene3D" id="1.10.3660.10">
    <property type="entry name" value="6-phosphogluconate dehydrogenase C-terminal like domain"/>
    <property type="match status" value="1"/>
</dbReference>
<dbReference type="InterPro" id="IPR008927">
    <property type="entry name" value="6-PGluconate_DH-like_C_sf"/>
</dbReference>
<dbReference type="GO" id="GO:0004665">
    <property type="term" value="F:prephenate dehydrogenase (NADP+) activity"/>
    <property type="evidence" value="ECO:0007669"/>
    <property type="project" value="InterPro"/>
</dbReference>
<name>A0A4Q1RI09_9FIRM</name>
<evidence type="ECO:0000256" key="1">
    <source>
        <dbReference type="ARBA" id="ARBA00005067"/>
    </source>
</evidence>
<comment type="similarity">
    <text evidence="2">Belongs to the prephenate/arogenate dehydrogenase family.</text>
</comment>
<dbReference type="FunFam" id="3.40.50.720:FF:000208">
    <property type="entry name" value="Prephenate dehydrogenase"/>
    <property type="match status" value="1"/>
</dbReference>
<organism evidence="12 13">
    <name type="scientific">Blautia faecicola</name>
    <dbReference type="NCBI Taxonomy" id="2509240"/>
    <lineage>
        <taxon>Bacteria</taxon>
        <taxon>Bacillati</taxon>
        <taxon>Bacillota</taxon>
        <taxon>Clostridia</taxon>
        <taxon>Lachnospirales</taxon>
        <taxon>Lachnospiraceae</taxon>
        <taxon>Blautia</taxon>
    </lineage>
</organism>
<keyword evidence="9" id="KW-0057">Aromatic amino acid biosynthesis</keyword>
<dbReference type="SUPFAM" id="SSF48179">
    <property type="entry name" value="6-phosphogluconate dehydrogenase C-terminal domain-like"/>
    <property type="match status" value="1"/>
</dbReference>
<evidence type="ECO:0000256" key="3">
    <source>
        <dbReference type="ARBA" id="ARBA00012068"/>
    </source>
</evidence>
<comment type="catalytic activity">
    <reaction evidence="10">
        <text>prephenate + NAD(+) = 3-(4-hydroxyphenyl)pyruvate + CO2 + NADH</text>
        <dbReference type="Rhea" id="RHEA:13869"/>
        <dbReference type="ChEBI" id="CHEBI:16526"/>
        <dbReference type="ChEBI" id="CHEBI:29934"/>
        <dbReference type="ChEBI" id="CHEBI:36242"/>
        <dbReference type="ChEBI" id="CHEBI:57540"/>
        <dbReference type="ChEBI" id="CHEBI:57945"/>
        <dbReference type="EC" id="1.3.1.12"/>
    </reaction>
</comment>
<dbReference type="InterPro" id="IPR036291">
    <property type="entry name" value="NAD(P)-bd_dom_sf"/>
</dbReference>
<gene>
    <name evidence="12" type="ORF">ETP43_08530</name>
</gene>
<proteinExistence type="inferred from homology"/>
<dbReference type="GO" id="GO:0006571">
    <property type="term" value="P:tyrosine biosynthetic process"/>
    <property type="evidence" value="ECO:0007669"/>
    <property type="project" value="UniProtKB-KW"/>
</dbReference>
<evidence type="ECO:0000256" key="10">
    <source>
        <dbReference type="ARBA" id="ARBA00049260"/>
    </source>
</evidence>
<protein>
    <recommendedName>
        <fullName evidence="4">Prephenate dehydrogenase</fullName>
        <ecNumber evidence="3">1.3.1.12</ecNumber>
    </recommendedName>
</protein>
<keyword evidence="6" id="KW-0028">Amino-acid biosynthesis</keyword>
<dbReference type="Pfam" id="PF02153">
    <property type="entry name" value="PDH_N"/>
    <property type="match status" value="1"/>
</dbReference>
<dbReference type="GO" id="GO:0008977">
    <property type="term" value="F:prephenate dehydrogenase (NAD+) activity"/>
    <property type="evidence" value="ECO:0007669"/>
    <property type="project" value="UniProtKB-EC"/>
</dbReference>
<feature type="domain" description="Prephenate/arogenate dehydrogenase" evidence="11">
    <location>
        <begin position="5"/>
        <end position="292"/>
    </location>
</feature>
<dbReference type="InterPro" id="IPR050812">
    <property type="entry name" value="Preph/Arog_dehydrog"/>
</dbReference>
<keyword evidence="5" id="KW-0827">Tyrosine biosynthesis</keyword>
<accession>A0A4Q1RI09</accession>
<evidence type="ECO:0000256" key="7">
    <source>
        <dbReference type="ARBA" id="ARBA00023002"/>
    </source>
</evidence>
<dbReference type="FunFam" id="1.10.3660.10:FF:000003">
    <property type="entry name" value="Prephenate dehydrogenase"/>
    <property type="match status" value="1"/>
</dbReference>
<keyword evidence="7" id="KW-0560">Oxidoreductase</keyword>
<dbReference type="Gene3D" id="3.40.50.720">
    <property type="entry name" value="NAD(P)-binding Rossmann-like Domain"/>
    <property type="match status" value="1"/>
</dbReference>
<evidence type="ECO:0000256" key="2">
    <source>
        <dbReference type="ARBA" id="ARBA00007964"/>
    </source>
</evidence>
<evidence type="ECO:0000313" key="12">
    <source>
        <dbReference type="EMBL" id="RXS75258.1"/>
    </source>
</evidence>
<dbReference type="GO" id="GO:0070403">
    <property type="term" value="F:NAD+ binding"/>
    <property type="evidence" value="ECO:0007669"/>
    <property type="project" value="InterPro"/>
</dbReference>
<dbReference type="EMBL" id="SDKC01000001">
    <property type="protein sequence ID" value="RXS75258.1"/>
    <property type="molecule type" value="Genomic_DNA"/>
</dbReference>
<reference evidence="12 13" key="1">
    <citation type="submission" date="2019-01" db="EMBL/GenBank/DDBJ databases">
        <title>Blautia sp. nov. KGMB01111 isolated human feces.</title>
        <authorList>
            <person name="Park J.-E."/>
            <person name="Kim J.-S."/>
            <person name="Park S.-H."/>
        </authorList>
    </citation>
    <scope>NUCLEOTIDE SEQUENCE [LARGE SCALE GENOMIC DNA]</scope>
    <source>
        <strain evidence="12 13">KGMB01111</strain>
    </source>
</reference>
<keyword evidence="8" id="KW-0520">NAD</keyword>
<keyword evidence="13" id="KW-1185">Reference proteome</keyword>
<dbReference type="OrthoDB" id="9802008at2"/>
<comment type="caution">
    <text evidence="12">The sequence shown here is derived from an EMBL/GenBank/DDBJ whole genome shotgun (WGS) entry which is preliminary data.</text>
</comment>
<dbReference type="EC" id="1.3.1.12" evidence="3"/>